<dbReference type="AlphaFoldDB" id="A0A914AGZ0"/>
<keyword evidence="3 5" id="KW-0378">Hydrolase</keyword>
<organism evidence="7 8">
    <name type="scientific">Patiria miniata</name>
    <name type="common">Bat star</name>
    <name type="synonym">Asterina miniata</name>
    <dbReference type="NCBI Taxonomy" id="46514"/>
    <lineage>
        <taxon>Eukaryota</taxon>
        <taxon>Metazoa</taxon>
        <taxon>Echinodermata</taxon>
        <taxon>Eleutherozoa</taxon>
        <taxon>Asterozoa</taxon>
        <taxon>Asteroidea</taxon>
        <taxon>Valvatacea</taxon>
        <taxon>Valvatida</taxon>
        <taxon>Asterinidae</taxon>
        <taxon>Patiria</taxon>
    </lineage>
</organism>
<feature type="domain" description="Carboxylesterase type B" evidence="6">
    <location>
        <begin position="23"/>
        <end position="554"/>
    </location>
</feature>
<name>A0A914AGZ0_PATMI</name>
<dbReference type="GO" id="GO:0019695">
    <property type="term" value="P:choline metabolic process"/>
    <property type="evidence" value="ECO:0007669"/>
    <property type="project" value="TreeGrafter"/>
</dbReference>
<evidence type="ECO:0000256" key="2">
    <source>
        <dbReference type="ARBA" id="ARBA00022487"/>
    </source>
</evidence>
<feature type="signal peptide" evidence="5">
    <location>
        <begin position="1"/>
        <end position="18"/>
    </location>
</feature>
<dbReference type="PRINTS" id="PR00878">
    <property type="entry name" value="CHOLNESTRASE"/>
</dbReference>
<keyword evidence="8" id="KW-1185">Reference proteome</keyword>
<reference evidence="7" key="1">
    <citation type="submission" date="2022-11" db="UniProtKB">
        <authorList>
            <consortium name="EnsemblMetazoa"/>
        </authorList>
    </citation>
    <scope>IDENTIFICATION</scope>
</reference>
<comment type="similarity">
    <text evidence="1 5">Belongs to the type-B carboxylesterase/lipase family.</text>
</comment>
<accession>A0A914AGZ0</accession>
<dbReference type="SUPFAM" id="SSF53474">
    <property type="entry name" value="alpha/beta-Hydrolases"/>
    <property type="match status" value="1"/>
</dbReference>
<dbReference type="GO" id="GO:0005886">
    <property type="term" value="C:plasma membrane"/>
    <property type="evidence" value="ECO:0007669"/>
    <property type="project" value="TreeGrafter"/>
</dbReference>
<dbReference type="InterPro" id="IPR000997">
    <property type="entry name" value="Cholinesterase"/>
</dbReference>
<dbReference type="PROSITE" id="PS00122">
    <property type="entry name" value="CARBOXYLESTERASE_B_1"/>
    <property type="match status" value="1"/>
</dbReference>
<dbReference type="GO" id="GO:0003990">
    <property type="term" value="F:acetylcholinesterase activity"/>
    <property type="evidence" value="ECO:0007669"/>
    <property type="project" value="TreeGrafter"/>
</dbReference>
<dbReference type="GO" id="GO:0006581">
    <property type="term" value="P:acetylcholine catabolic process"/>
    <property type="evidence" value="ECO:0007669"/>
    <property type="project" value="TreeGrafter"/>
</dbReference>
<keyword evidence="2" id="KW-0719">Serine esterase</keyword>
<sequence>MLALLAILTVTAVGPLGALCGSPRVDISGLGAVVGETVHFQRDTYPAVDTYVDVYRGIPFAEPPERFAKPQPKTPWSGDLDATTFGSECAQPTQTLVGFNGAEDCLYMNIWVPNQATNAAVMLFIYGGTFLTGSGSMEWYNGVPLAAYRDVIVVNFNYRLGPLGFLSTGDDKLPGNLGLWDQVEALKWVREHIADFGGDSNKITIFGQSAGAVSVGLMTVAKQSWGYYDRAIMESGTATAPWGVLDPAKAREDAFNVGIAAGCNFVFGSSSRLVDCLKKKSLKDVMKGAAWVLRFRFVNLEKAVEIPFAPTIDGELLTKVPAELYRDGEFKRSDVLVGTERDDGTLIAGKALITDALRHFTIPDMTNPVIDKETFDEFLNLYVFIKHDQKMLDLISANYTTADQSNYFKPFYHITNDEGFACPSDTVVRAFAEFNPDTYLYQMTHVSSFHVPGTTLNDTVQHGDELGYVFGSTFNTDLEPPLELTEEEVQMSVDVMRYWTNFAKTGNPNLESLNNEEASNAKIWHKYNKQTMYYKDIAPSMVDKQYLLRDKCYLWNVLLPSMVPSIE</sequence>
<evidence type="ECO:0000256" key="5">
    <source>
        <dbReference type="RuleBase" id="RU361235"/>
    </source>
</evidence>
<dbReference type="GO" id="GO:0005615">
    <property type="term" value="C:extracellular space"/>
    <property type="evidence" value="ECO:0007669"/>
    <property type="project" value="TreeGrafter"/>
</dbReference>
<dbReference type="InterPro" id="IPR050654">
    <property type="entry name" value="AChE-related_enzymes"/>
</dbReference>
<dbReference type="InterPro" id="IPR029058">
    <property type="entry name" value="AB_hydrolase_fold"/>
</dbReference>
<dbReference type="InterPro" id="IPR002018">
    <property type="entry name" value="CarbesteraseB"/>
</dbReference>
<dbReference type="Pfam" id="PF00135">
    <property type="entry name" value="COesterase"/>
    <property type="match status" value="1"/>
</dbReference>
<dbReference type="OMA" id="DFAQQIF"/>
<evidence type="ECO:0000256" key="4">
    <source>
        <dbReference type="ARBA" id="ARBA00023157"/>
    </source>
</evidence>
<evidence type="ECO:0000256" key="3">
    <source>
        <dbReference type="ARBA" id="ARBA00022801"/>
    </source>
</evidence>
<keyword evidence="4" id="KW-1015">Disulfide bond</keyword>
<dbReference type="PANTHER" id="PTHR43918:SF4">
    <property type="entry name" value="CARBOXYLIC ESTER HYDROLASE"/>
    <property type="match status" value="1"/>
</dbReference>
<evidence type="ECO:0000256" key="1">
    <source>
        <dbReference type="ARBA" id="ARBA00005964"/>
    </source>
</evidence>
<dbReference type="InterPro" id="IPR019826">
    <property type="entry name" value="Carboxylesterase_B_AS"/>
</dbReference>
<proteinExistence type="inferred from homology"/>
<feature type="chain" id="PRO_5038161143" description="Carboxylic ester hydrolase" evidence="5">
    <location>
        <begin position="19"/>
        <end position="567"/>
    </location>
</feature>
<evidence type="ECO:0000259" key="6">
    <source>
        <dbReference type="Pfam" id="PF00135"/>
    </source>
</evidence>
<dbReference type="GeneID" id="119733156"/>
<evidence type="ECO:0000313" key="8">
    <source>
        <dbReference type="Proteomes" id="UP000887568"/>
    </source>
</evidence>
<keyword evidence="5" id="KW-0732">Signal</keyword>
<dbReference type="EC" id="3.1.1.-" evidence="5"/>
<dbReference type="Gene3D" id="3.40.50.1820">
    <property type="entry name" value="alpha/beta hydrolase"/>
    <property type="match status" value="1"/>
</dbReference>
<dbReference type="Proteomes" id="UP000887568">
    <property type="component" value="Unplaced"/>
</dbReference>
<dbReference type="RefSeq" id="XP_038062659.1">
    <property type="nucleotide sequence ID" value="XM_038206731.1"/>
</dbReference>
<evidence type="ECO:0000313" key="7">
    <source>
        <dbReference type="EnsemblMetazoa" id="XP_038062659.1"/>
    </source>
</evidence>
<dbReference type="PANTHER" id="PTHR43918">
    <property type="entry name" value="ACETYLCHOLINESTERASE"/>
    <property type="match status" value="1"/>
</dbReference>
<protein>
    <recommendedName>
        <fullName evidence="5">Carboxylic ester hydrolase</fullName>
        <ecNumber evidence="5">3.1.1.-</ecNumber>
    </recommendedName>
</protein>
<dbReference type="EnsemblMetazoa" id="XM_038206731.1">
    <property type="protein sequence ID" value="XP_038062659.1"/>
    <property type="gene ID" value="LOC119733156"/>
</dbReference>
<dbReference type="OrthoDB" id="19653at2759"/>